<comment type="similarity">
    <text evidence="8 9">Belongs to the TRAP transporter small permease family.</text>
</comment>
<comment type="caution">
    <text evidence="11">The sequence shown here is derived from an EMBL/GenBank/DDBJ whole genome shotgun (WGS) entry which is preliminary data.</text>
</comment>
<reference evidence="11 12" key="1">
    <citation type="submission" date="2024-09" db="EMBL/GenBank/DDBJ databases">
        <authorList>
            <person name="Sun Q."/>
            <person name="Mori K."/>
        </authorList>
    </citation>
    <scope>NUCLEOTIDE SEQUENCE [LARGE SCALE GENOMIC DNA]</scope>
    <source>
        <strain evidence="11 12">CCM 7415</strain>
    </source>
</reference>
<evidence type="ECO:0000256" key="8">
    <source>
        <dbReference type="ARBA" id="ARBA00038436"/>
    </source>
</evidence>
<evidence type="ECO:0000256" key="6">
    <source>
        <dbReference type="ARBA" id="ARBA00022989"/>
    </source>
</evidence>
<dbReference type="PANTHER" id="PTHR35011:SF10">
    <property type="entry name" value="TRAP TRANSPORTER SMALL PERMEASE PROTEIN"/>
    <property type="match status" value="1"/>
</dbReference>
<dbReference type="Proteomes" id="UP001589814">
    <property type="component" value="Unassembled WGS sequence"/>
</dbReference>
<feature type="transmembrane region" description="Helical" evidence="9">
    <location>
        <begin position="45"/>
        <end position="63"/>
    </location>
</feature>
<feature type="domain" description="Tripartite ATP-independent periplasmic transporters DctQ component" evidence="10">
    <location>
        <begin position="23"/>
        <end position="153"/>
    </location>
</feature>
<feature type="transmembrane region" description="Helical" evidence="9">
    <location>
        <begin position="7"/>
        <end position="33"/>
    </location>
</feature>
<dbReference type="PANTHER" id="PTHR35011">
    <property type="entry name" value="2,3-DIKETO-L-GULONATE TRAP TRANSPORTER SMALL PERMEASE PROTEIN YIAM"/>
    <property type="match status" value="1"/>
</dbReference>
<evidence type="ECO:0000313" key="12">
    <source>
        <dbReference type="Proteomes" id="UP001589814"/>
    </source>
</evidence>
<keyword evidence="3" id="KW-1003">Cell membrane</keyword>
<dbReference type="RefSeq" id="WP_033195553.1">
    <property type="nucleotide sequence ID" value="NZ_JBHLVX010000060.1"/>
</dbReference>
<keyword evidence="2 9" id="KW-0813">Transport</keyword>
<dbReference type="InterPro" id="IPR055348">
    <property type="entry name" value="DctQ"/>
</dbReference>
<evidence type="ECO:0000256" key="7">
    <source>
        <dbReference type="ARBA" id="ARBA00023136"/>
    </source>
</evidence>
<comment type="function">
    <text evidence="9">Part of the tripartite ATP-independent periplasmic (TRAP) transport system.</text>
</comment>
<sequence length="168" mass="18095">MRKSLDSLYLASGVLAAIFLALIAVSILFQIVGRSLGLVVDATEFSGFCLSASTFLGLAYSLRHGAHVRVGLLVDALSGSWRRLLESFVCAVSAGVVGWLCWCAALYTQQSYEYGDLSPGLIAAPLWIPQLGITLGLAIMTVALLDELYRLIRYGRANYIDNDSGSLE</sequence>
<comment type="subunit">
    <text evidence="9">The complex comprises the extracytoplasmic solute receptor protein and the two transmembrane proteins.</text>
</comment>
<keyword evidence="7 9" id="KW-0472">Membrane</keyword>
<keyword evidence="4 9" id="KW-0997">Cell inner membrane</keyword>
<keyword evidence="12" id="KW-1185">Reference proteome</keyword>
<evidence type="ECO:0000256" key="5">
    <source>
        <dbReference type="ARBA" id="ARBA00022692"/>
    </source>
</evidence>
<feature type="transmembrane region" description="Helical" evidence="9">
    <location>
        <begin position="127"/>
        <end position="145"/>
    </location>
</feature>
<proteinExistence type="inferred from homology"/>
<organism evidence="11 12">
    <name type="scientific">Kushneria aurantia</name>
    <dbReference type="NCBI Taxonomy" id="504092"/>
    <lineage>
        <taxon>Bacteria</taxon>
        <taxon>Pseudomonadati</taxon>
        <taxon>Pseudomonadota</taxon>
        <taxon>Gammaproteobacteria</taxon>
        <taxon>Oceanospirillales</taxon>
        <taxon>Halomonadaceae</taxon>
        <taxon>Kushneria</taxon>
    </lineage>
</organism>
<dbReference type="Pfam" id="PF04290">
    <property type="entry name" value="DctQ"/>
    <property type="match status" value="1"/>
</dbReference>
<evidence type="ECO:0000313" key="11">
    <source>
        <dbReference type="EMBL" id="MFC0269596.1"/>
    </source>
</evidence>
<protein>
    <recommendedName>
        <fullName evidence="9">TRAP transporter small permease protein</fullName>
    </recommendedName>
</protein>
<evidence type="ECO:0000259" key="10">
    <source>
        <dbReference type="Pfam" id="PF04290"/>
    </source>
</evidence>
<accession>A0ABV6G7G4</accession>
<name>A0ABV6G7G4_9GAMM</name>
<evidence type="ECO:0000256" key="1">
    <source>
        <dbReference type="ARBA" id="ARBA00004429"/>
    </source>
</evidence>
<evidence type="ECO:0000256" key="3">
    <source>
        <dbReference type="ARBA" id="ARBA00022475"/>
    </source>
</evidence>
<gene>
    <name evidence="11" type="ORF">ACFFHW_16635</name>
</gene>
<keyword evidence="6 9" id="KW-1133">Transmembrane helix</keyword>
<evidence type="ECO:0000256" key="4">
    <source>
        <dbReference type="ARBA" id="ARBA00022519"/>
    </source>
</evidence>
<dbReference type="InterPro" id="IPR007387">
    <property type="entry name" value="TRAP_DctQ"/>
</dbReference>
<evidence type="ECO:0000256" key="2">
    <source>
        <dbReference type="ARBA" id="ARBA00022448"/>
    </source>
</evidence>
<keyword evidence="5 9" id="KW-0812">Transmembrane</keyword>
<comment type="subcellular location">
    <subcellularLocation>
        <location evidence="1 9">Cell inner membrane</location>
        <topology evidence="1 9">Multi-pass membrane protein</topology>
    </subcellularLocation>
</comment>
<evidence type="ECO:0000256" key="9">
    <source>
        <dbReference type="RuleBase" id="RU369079"/>
    </source>
</evidence>
<feature type="transmembrane region" description="Helical" evidence="9">
    <location>
        <begin position="84"/>
        <end position="107"/>
    </location>
</feature>
<dbReference type="EMBL" id="JBHLVX010000060">
    <property type="protein sequence ID" value="MFC0269596.1"/>
    <property type="molecule type" value="Genomic_DNA"/>
</dbReference>